<evidence type="ECO:0000256" key="3">
    <source>
        <dbReference type="PROSITE-ProRule" id="PRU00339"/>
    </source>
</evidence>
<keyword evidence="2 3" id="KW-0802">TPR repeat</keyword>
<dbReference type="GO" id="GO:0016020">
    <property type="term" value="C:membrane"/>
    <property type="evidence" value="ECO:0007669"/>
    <property type="project" value="TreeGrafter"/>
</dbReference>
<dbReference type="KEGG" id="hir:HETIRDRAFT_439710"/>
<name>W4KBP3_HETIT</name>
<keyword evidence="5" id="KW-1185">Reference proteome</keyword>
<evidence type="ECO:0000313" key="4">
    <source>
        <dbReference type="EMBL" id="ETW83267.1"/>
    </source>
</evidence>
<gene>
    <name evidence="4" type="ORF">HETIRDRAFT_439710</name>
</gene>
<dbReference type="SMART" id="SM00028">
    <property type="entry name" value="TPR"/>
    <property type="match status" value="3"/>
</dbReference>
<dbReference type="GeneID" id="20675181"/>
<evidence type="ECO:0000256" key="1">
    <source>
        <dbReference type="ARBA" id="ARBA00022737"/>
    </source>
</evidence>
<dbReference type="PROSITE" id="PS50005">
    <property type="entry name" value="TPR"/>
    <property type="match status" value="2"/>
</dbReference>
<dbReference type="InterPro" id="IPR019734">
    <property type="entry name" value="TPR_rpt"/>
</dbReference>
<dbReference type="PANTHER" id="PTHR45831:SF2">
    <property type="entry name" value="LD24721P"/>
    <property type="match status" value="1"/>
</dbReference>
<dbReference type="GO" id="GO:0072380">
    <property type="term" value="C:TRC complex"/>
    <property type="evidence" value="ECO:0007669"/>
    <property type="project" value="TreeGrafter"/>
</dbReference>
<dbReference type="PANTHER" id="PTHR45831">
    <property type="entry name" value="LD24721P"/>
    <property type="match status" value="1"/>
</dbReference>
<dbReference type="GO" id="GO:0006620">
    <property type="term" value="P:post-translational protein targeting to endoplasmic reticulum membrane"/>
    <property type="evidence" value="ECO:0007669"/>
    <property type="project" value="TreeGrafter"/>
</dbReference>
<dbReference type="AlphaFoldDB" id="W4KBP3"/>
<feature type="repeat" description="TPR" evidence="3">
    <location>
        <begin position="5"/>
        <end position="38"/>
    </location>
</feature>
<dbReference type="RefSeq" id="XP_009545538.1">
    <property type="nucleotide sequence ID" value="XM_009547243.1"/>
</dbReference>
<organism evidence="4 5">
    <name type="scientific">Heterobasidion irregulare (strain TC 32-1)</name>
    <dbReference type="NCBI Taxonomy" id="747525"/>
    <lineage>
        <taxon>Eukaryota</taxon>
        <taxon>Fungi</taxon>
        <taxon>Dikarya</taxon>
        <taxon>Basidiomycota</taxon>
        <taxon>Agaricomycotina</taxon>
        <taxon>Agaricomycetes</taxon>
        <taxon>Russulales</taxon>
        <taxon>Bondarzewiaceae</taxon>
        <taxon>Heterobasidion</taxon>
        <taxon>Heterobasidion annosum species complex</taxon>
    </lineage>
</organism>
<dbReference type="EMBL" id="KI925457">
    <property type="protein sequence ID" value="ETW83267.1"/>
    <property type="molecule type" value="Genomic_DNA"/>
</dbReference>
<feature type="repeat" description="TPR" evidence="3">
    <location>
        <begin position="39"/>
        <end position="72"/>
    </location>
</feature>
<dbReference type="Proteomes" id="UP000030671">
    <property type="component" value="Unassembled WGS sequence"/>
</dbReference>
<evidence type="ECO:0000313" key="5">
    <source>
        <dbReference type="Proteomes" id="UP000030671"/>
    </source>
</evidence>
<dbReference type="STRING" id="747525.W4KBP3"/>
<dbReference type="HOGENOM" id="CLU_037233_0_0_1"/>
<evidence type="ECO:0000256" key="2">
    <source>
        <dbReference type="ARBA" id="ARBA00022803"/>
    </source>
</evidence>
<sequence length="553" mass="63166">MASTIDQLKSEGNALFGQKQYEAALEKYGEAINLDDRNAILYSNRAACQLALADYTKAMEDAEHALKLDPVYSKAWARLASAQGSLNLLPHAIKSWQSAIDSLPKKDLKPADVKQRTQYLDSLEAMKLRERIATQEKLHLSVPHRPSNGGKKLSWDRAQELLPELRKAGKMRSSAWVLAVADEQYSKGARVLKQVVQTGDPKGPEYFGVLKEMSNAVLQDKRCFRIDGNDWFDKWNWQMKLEALRFRTPNPDAPLKEVDDHMQNLLAEGGWDLARPSIEFLVRFLFMKAVLDGDSKLDNKASLETYDQVLAILHWGRERWSDVPATDRGVVFDDTFVRGVRSMRIHEHMRAWELDNDSKLYTLDGLLEEANSIIDEIQNSPRENVGTPFDMAHYDYIEGKAIALKGFYYREAPFHKKMTDKVEIEDFYDRSFKYYLEAADKFPEDDEYHIVWLNNALDVLTSGGTTLRQCMPIFNRIRSALPEVTKIWDDLLTTPDQNKNIVPTLLAIVEAEEKIAAGSLTLDSYIVPERFLEGKFGLYRGSRPYENPLSSGR</sequence>
<proteinExistence type="predicted"/>
<dbReference type="InterPro" id="IPR047150">
    <property type="entry name" value="SGT"/>
</dbReference>
<dbReference type="OrthoDB" id="2423701at2759"/>
<dbReference type="SUPFAM" id="SSF48452">
    <property type="entry name" value="TPR-like"/>
    <property type="match status" value="1"/>
</dbReference>
<dbReference type="GO" id="GO:0060090">
    <property type="term" value="F:molecular adaptor activity"/>
    <property type="evidence" value="ECO:0007669"/>
    <property type="project" value="TreeGrafter"/>
</dbReference>
<dbReference type="Gene3D" id="1.25.40.10">
    <property type="entry name" value="Tetratricopeptide repeat domain"/>
    <property type="match status" value="1"/>
</dbReference>
<accession>W4KBP3</accession>
<dbReference type="InParanoid" id="W4KBP3"/>
<keyword evidence="1" id="KW-0677">Repeat</keyword>
<protein>
    <submittedName>
        <fullName evidence="4">Uncharacterized protein</fullName>
    </submittedName>
</protein>
<dbReference type="InterPro" id="IPR011990">
    <property type="entry name" value="TPR-like_helical_dom_sf"/>
</dbReference>
<reference evidence="4 5" key="1">
    <citation type="journal article" date="2012" name="New Phytol.">
        <title>Insight into trade-off between wood decay and parasitism from the genome of a fungal forest pathogen.</title>
        <authorList>
            <person name="Olson A."/>
            <person name="Aerts A."/>
            <person name="Asiegbu F."/>
            <person name="Belbahri L."/>
            <person name="Bouzid O."/>
            <person name="Broberg A."/>
            <person name="Canback B."/>
            <person name="Coutinho P.M."/>
            <person name="Cullen D."/>
            <person name="Dalman K."/>
            <person name="Deflorio G."/>
            <person name="van Diepen L.T."/>
            <person name="Dunand C."/>
            <person name="Duplessis S."/>
            <person name="Durling M."/>
            <person name="Gonthier P."/>
            <person name="Grimwood J."/>
            <person name="Fossdal C.G."/>
            <person name="Hansson D."/>
            <person name="Henrissat B."/>
            <person name="Hietala A."/>
            <person name="Himmelstrand K."/>
            <person name="Hoffmeister D."/>
            <person name="Hogberg N."/>
            <person name="James T.Y."/>
            <person name="Karlsson M."/>
            <person name="Kohler A."/>
            <person name="Kues U."/>
            <person name="Lee Y.H."/>
            <person name="Lin Y.C."/>
            <person name="Lind M."/>
            <person name="Lindquist E."/>
            <person name="Lombard V."/>
            <person name="Lucas S."/>
            <person name="Lunden K."/>
            <person name="Morin E."/>
            <person name="Murat C."/>
            <person name="Park J."/>
            <person name="Raffaello T."/>
            <person name="Rouze P."/>
            <person name="Salamov A."/>
            <person name="Schmutz J."/>
            <person name="Solheim H."/>
            <person name="Stahlberg J."/>
            <person name="Velez H."/>
            <person name="de Vries R.P."/>
            <person name="Wiebenga A."/>
            <person name="Woodward S."/>
            <person name="Yakovlev I."/>
            <person name="Garbelotto M."/>
            <person name="Martin F."/>
            <person name="Grigoriev I.V."/>
            <person name="Stenlid J."/>
        </authorList>
    </citation>
    <scope>NUCLEOTIDE SEQUENCE [LARGE SCALE GENOMIC DNA]</scope>
    <source>
        <strain evidence="4 5">TC 32-1</strain>
    </source>
</reference>
<dbReference type="eggNOG" id="KOG0553">
    <property type="taxonomic scope" value="Eukaryota"/>
</dbReference>
<dbReference type="Pfam" id="PF13414">
    <property type="entry name" value="TPR_11"/>
    <property type="match status" value="1"/>
</dbReference>